<dbReference type="AlphaFoldDB" id="A0A7I8LDX0"/>
<name>A0A7I8LDX0_SPIIN</name>
<dbReference type="PANTHER" id="PTHR33607:SF2">
    <property type="entry name" value="ENDONUCLEASE-1"/>
    <property type="match status" value="1"/>
</dbReference>
<dbReference type="GO" id="GO:0016787">
    <property type="term" value="F:hydrolase activity"/>
    <property type="evidence" value="ECO:0007669"/>
    <property type="project" value="UniProtKB-KW"/>
</dbReference>
<dbReference type="Proteomes" id="UP000663760">
    <property type="component" value="Chromosome 14"/>
</dbReference>
<gene>
    <name evidence="3" type="ORF">SI8410_14018899</name>
</gene>
<evidence type="ECO:0000313" key="4">
    <source>
        <dbReference type="Proteomes" id="UP000663760"/>
    </source>
</evidence>
<evidence type="ECO:0000313" key="3">
    <source>
        <dbReference type="EMBL" id="CAA7408221.1"/>
    </source>
</evidence>
<organism evidence="3 4">
    <name type="scientific">Spirodela intermedia</name>
    <name type="common">Intermediate duckweed</name>
    <dbReference type="NCBI Taxonomy" id="51605"/>
    <lineage>
        <taxon>Eukaryota</taxon>
        <taxon>Viridiplantae</taxon>
        <taxon>Streptophyta</taxon>
        <taxon>Embryophyta</taxon>
        <taxon>Tracheophyta</taxon>
        <taxon>Spermatophyta</taxon>
        <taxon>Magnoliopsida</taxon>
        <taxon>Liliopsida</taxon>
        <taxon>Araceae</taxon>
        <taxon>Lemnoideae</taxon>
        <taxon>Spirodela</taxon>
    </lineage>
</organism>
<dbReference type="InterPro" id="IPR007346">
    <property type="entry name" value="Endonuclease-I"/>
</dbReference>
<keyword evidence="2" id="KW-0378">Hydrolase</keyword>
<reference evidence="3" key="1">
    <citation type="submission" date="2020-02" db="EMBL/GenBank/DDBJ databases">
        <authorList>
            <person name="Scholz U."/>
            <person name="Mascher M."/>
            <person name="Fiebig A."/>
        </authorList>
    </citation>
    <scope>NUCLEOTIDE SEQUENCE</scope>
</reference>
<dbReference type="PANTHER" id="PTHR33607">
    <property type="entry name" value="ENDONUCLEASE-1"/>
    <property type="match status" value="1"/>
</dbReference>
<dbReference type="OrthoDB" id="2015847at2759"/>
<proteinExistence type="predicted"/>
<evidence type="ECO:0000256" key="2">
    <source>
        <dbReference type="ARBA" id="ARBA00022801"/>
    </source>
</evidence>
<dbReference type="GO" id="GO:0004518">
    <property type="term" value="F:nuclease activity"/>
    <property type="evidence" value="ECO:0007669"/>
    <property type="project" value="UniProtKB-KW"/>
</dbReference>
<dbReference type="Pfam" id="PF04231">
    <property type="entry name" value="Endonuclease_1"/>
    <property type="match status" value="1"/>
</dbReference>
<keyword evidence="4" id="KW-1185">Reference proteome</keyword>
<evidence type="ECO:0000256" key="1">
    <source>
        <dbReference type="ARBA" id="ARBA00022722"/>
    </source>
</evidence>
<protein>
    <submittedName>
        <fullName evidence="3">Uncharacterized protein</fullName>
    </submittedName>
</protein>
<dbReference type="EMBL" id="LR746277">
    <property type="protein sequence ID" value="CAA7408221.1"/>
    <property type="molecule type" value="Genomic_DNA"/>
</dbReference>
<accession>A0A7I8LDX0</accession>
<dbReference type="SUPFAM" id="SSF54060">
    <property type="entry name" value="His-Me finger endonucleases"/>
    <property type="match status" value="1"/>
</dbReference>
<keyword evidence="1" id="KW-0540">Nuclease</keyword>
<dbReference type="InterPro" id="IPR044925">
    <property type="entry name" value="His-Me_finger_sf"/>
</dbReference>
<sequence length="549" mass="60587">MASSAVAPLPSHRNALASLQSAAVFAKTRSDGRLRSDRFILFHHGAASRWLVGRSPKPPIAKFWFQGKESGRGEVVRILPLRSQFEFPDGVQRLARKIVAAIAAALFCFGAGISAASVDGRLSSLETYSCEDVAGYYAGLEGLDGAALMRRLSAVVSAHRSLTYKEVWDALKILDAADPSDPEHSSDVIEIYSLRAVSKTLAGKSEGWNREHLWPRSYGLIDKPSLTDLHNLRPADVNINSSRGNKYYGECVSESNVCLRPANREAAPDTEADSKKWAPPFQVRGDVARSLMYMAVSYGMYQPGEGPHLKLSDSPNIKNREMGLLSTLLKWNEFDPPSKAEKLRNERVCRLYQHNRNPFIDHPEYANLIWKQTQSRSLLTYKSSMAWINEFHYDNKGKDENEFVEIMADPSIDATKLMLLLYNGSTGKVYKSLMLGDSKAFAVTDHASRFSIYTAFVPLQNGPRDGMALVSLADDNQPKVIQFLSYEGTLTPTDGPARGIESVDVNLQETEASGPHDSLGLIETASGEPKWAQFKGTATPGKPNVGQRL</sequence>